<name>A0A844YTS5_9SPHN</name>
<accession>A0A844YTS5</accession>
<dbReference type="AlphaFoldDB" id="A0A844YTS5"/>
<protein>
    <recommendedName>
        <fullName evidence="3">Acetoacetate decarboxylase</fullName>
    </recommendedName>
</protein>
<dbReference type="EMBL" id="WTYV01000001">
    <property type="protein sequence ID" value="MXO70440.1"/>
    <property type="molecule type" value="Genomic_DNA"/>
</dbReference>
<evidence type="ECO:0000313" key="1">
    <source>
        <dbReference type="EMBL" id="MXO70440.1"/>
    </source>
</evidence>
<dbReference type="SUPFAM" id="SSF160104">
    <property type="entry name" value="Acetoacetate decarboxylase-like"/>
    <property type="match status" value="1"/>
</dbReference>
<proteinExistence type="predicted"/>
<evidence type="ECO:0008006" key="3">
    <source>
        <dbReference type="Google" id="ProtNLM"/>
    </source>
</evidence>
<comment type="caution">
    <text evidence="1">The sequence shown here is derived from an EMBL/GenBank/DDBJ whole genome shotgun (WGS) entry which is preliminary data.</text>
</comment>
<gene>
    <name evidence="1" type="ORF">GRI99_02190</name>
</gene>
<dbReference type="OrthoDB" id="47893at2"/>
<dbReference type="InterPro" id="IPR010451">
    <property type="entry name" value="Acetoacetate_decarboxylase"/>
</dbReference>
<evidence type="ECO:0000313" key="2">
    <source>
        <dbReference type="Proteomes" id="UP000466966"/>
    </source>
</evidence>
<organism evidence="1 2">
    <name type="scientific">Alteraurantiacibacter buctensis</name>
    <dbReference type="NCBI Taxonomy" id="1503981"/>
    <lineage>
        <taxon>Bacteria</taxon>
        <taxon>Pseudomonadati</taxon>
        <taxon>Pseudomonadota</taxon>
        <taxon>Alphaproteobacteria</taxon>
        <taxon>Sphingomonadales</taxon>
        <taxon>Erythrobacteraceae</taxon>
        <taxon>Alteraurantiacibacter</taxon>
    </lineage>
</organism>
<sequence>MTEELDGWFRMPLCFGPAPGPRNLPQDQRHRRYTKDIHSVTLAAHSDGAMLQALLPAGLSLDGAPRIEMVFTAFRNIGWLAGRGYDIVMVRIPARWREGDQDVAGHFVPVVWENMADPIITGREELGWAKIYGEIAQYTAADGGWTGVASWDGHPFLSAEATGFAPAAPPAPPPPMVFRKYVPRTGLPGQADVDCLTRTAPDGPPATLVASEGGSGRFAFHPARWEDMPTQYRIVNGLAALPLHDFLPASRTHVSGGGDGSGQRELVVD</sequence>
<dbReference type="Proteomes" id="UP000466966">
    <property type="component" value="Unassembled WGS sequence"/>
</dbReference>
<dbReference type="InterPro" id="IPR023375">
    <property type="entry name" value="ADC_dom_sf"/>
</dbReference>
<dbReference type="GO" id="GO:0016829">
    <property type="term" value="F:lyase activity"/>
    <property type="evidence" value="ECO:0007669"/>
    <property type="project" value="InterPro"/>
</dbReference>
<keyword evidence="2" id="KW-1185">Reference proteome</keyword>
<dbReference type="RefSeq" id="WP_160770360.1">
    <property type="nucleotide sequence ID" value="NZ_WTYV01000001.1"/>
</dbReference>
<dbReference type="Gene3D" id="2.40.400.10">
    <property type="entry name" value="Acetoacetate decarboxylase-like"/>
    <property type="match status" value="1"/>
</dbReference>
<dbReference type="Pfam" id="PF06314">
    <property type="entry name" value="ADC"/>
    <property type="match status" value="1"/>
</dbReference>
<reference evidence="1 2" key="1">
    <citation type="submission" date="2019-12" db="EMBL/GenBank/DDBJ databases">
        <title>Genomic-based taxomic classification of the family Erythrobacteraceae.</title>
        <authorList>
            <person name="Xu L."/>
        </authorList>
    </citation>
    <scope>NUCLEOTIDE SEQUENCE [LARGE SCALE GENOMIC DNA]</scope>
    <source>
        <strain evidence="1 2">M0322</strain>
    </source>
</reference>